<dbReference type="PANTHER" id="PTHR14140">
    <property type="entry name" value="E3 UBIQUITIN-PROTEIN LIGASE UHRF-RELATED"/>
    <property type="match status" value="1"/>
</dbReference>
<dbReference type="InterPro" id="IPR015947">
    <property type="entry name" value="PUA-like_sf"/>
</dbReference>
<proteinExistence type="predicted"/>
<dbReference type="GO" id="GO:0044027">
    <property type="term" value="P:negative regulation of gene expression via chromosomal CpG island methylation"/>
    <property type="evidence" value="ECO:0007669"/>
    <property type="project" value="TreeGrafter"/>
</dbReference>
<dbReference type="GO" id="GO:0061630">
    <property type="term" value="F:ubiquitin protein ligase activity"/>
    <property type="evidence" value="ECO:0007669"/>
    <property type="project" value="TreeGrafter"/>
</dbReference>
<dbReference type="Gene3D" id="2.30.280.10">
    <property type="entry name" value="SRA-YDG"/>
    <property type="match status" value="1"/>
</dbReference>
<keyword evidence="2" id="KW-0255">Endonuclease</keyword>
<comment type="caution">
    <text evidence="2">The sequence shown here is derived from an EMBL/GenBank/DDBJ whole genome shotgun (WGS) entry which is preliminary data.</text>
</comment>
<dbReference type="PROSITE" id="PS51015">
    <property type="entry name" value="YDG"/>
    <property type="match status" value="1"/>
</dbReference>
<gene>
    <name evidence="2" type="ORF">IDH50_15920</name>
</gene>
<dbReference type="PANTHER" id="PTHR14140:SF27">
    <property type="entry name" value="OS04G0289800 PROTEIN"/>
    <property type="match status" value="1"/>
</dbReference>
<keyword evidence="2" id="KW-0540">Nuclease</keyword>
<keyword evidence="2" id="KW-0378">Hydrolase</keyword>
<dbReference type="GO" id="GO:0016567">
    <property type="term" value="P:protein ubiquitination"/>
    <property type="evidence" value="ECO:0007669"/>
    <property type="project" value="TreeGrafter"/>
</dbReference>
<protein>
    <submittedName>
        <fullName evidence="2">HNH endonuclease</fullName>
    </submittedName>
</protein>
<dbReference type="CDD" id="cd00085">
    <property type="entry name" value="HNHc"/>
    <property type="match status" value="1"/>
</dbReference>
<dbReference type="InterPro" id="IPR036987">
    <property type="entry name" value="SRA-YDG_sf"/>
</dbReference>
<dbReference type="InterPro" id="IPR003615">
    <property type="entry name" value="HNH_nuc"/>
</dbReference>
<evidence type="ECO:0000313" key="3">
    <source>
        <dbReference type="Proteomes" id="UP000659061"/>
    </source>
</evidence>
<dbReference type="EMBL" id="JACWMT010000003">
    <property type="protein sequence ID" value="MBD1271732.1"/>
    <property type="molecule type" value="Genomic_DNA"/>
</dbReference>
<dbReference type="InterPro" id="IPR045134">
    <property type="entry name" value="UHRF1/2-like"/>
</dbReference>
<feature type="domain" description="YDG" evidence="1">
    <location>
        <begin position="6"/>
        <end position="142"/>
    </location>
</feature>
<dbReference type="AlphaFoldDB" id="A0A8I0KJX1"/>
<name>A0A8I0KJX1_9ACTN</name>
<evidence type="ECO:0000313" key="2">
    <source>
        <dbReference type="EMBL" id="MBD1271732.1"/>
    </source>
</evidence>
<dbReference type="GO" id="GO:0004519">
    <property type="term" value="F:endonuclease activity"/>
    <property type="evidence" value="ECO:0007669"/>
    <property type="project" value="UniProtKB-KW"/>
</dbReference>
<sequence>MASEFGEVRGVAVGTWFESRSAVRDAGLHRHLMAGISGNFYEGADAIVLSGGYKDDEDRGDWILYTGQGGNEAGRQVRDQTLTKGNLALALSEEQGLPVRVIRKQRRGGVDGYVYSGLYSVRRHWVEASSDGPLIYRFELDREPSQGEWEPQEATGHRATSVMQRIVRNSSVTQYVKELYDFTCQFCGVRLEVDAGAYAEGAHVRPLGGVHAGRDAISNVLCLCPNDHVLFDKGATFVDAESRLVRTATDEVITELSLEHYVNPGNFSYHRTRIAGQAY</sequence>
<dbReference type="Pfam" id="PF13391">
    <property type="entry name" value="HNH_2"/>
    <property type="match status" value="1"/>
</dbReference>
<dbReference type="SUPFAM" id="SSF88697">
    <property type="entry name" value="PUA domain-like"/>
    <property type="match status" value="1"/>
</dbReference>
<dbReference type="Pfam" id="PF02182">
    <property type="entry name" value="SAD_SRA"/>
    <property type="match status" value="1"/>
</dbReference>
<evidence type="ECO:0000259" key="1">
    <source>
        <dbReference type="PROSITE" id="PS51015"/>
    </source>
</evidence>
<accession>A0A8I0KJX1</accession>
<organism evidence="2 3">
    <name type="scientific">Aeromicrobium tamlense</name>
    <dbReference type="NCBI Taxonomy" id="375541"/>
    <lineage>
        <taxon>Bacteria</taxon>
        <taxon>Bacillati</taxon>
        <taxon>Actinomycetota</taxon>
        <taxon>Actinomycetes</taxon>
        <taxon>Propionibacteriales</taxon>
        <taxon>Nocardioidaceae</taxon>
        <taxon>Aeromicrobium</taxon>
    </lineage>
</organism>
<dbReference type="InterPro" id="IPR003105">
    <property type="entry name" value="SRA_YDG"/>
</dbReference>
<dbReference type="SMART" id="SM00466">
    <property type="entry name" value="SRA"/>
    <property type="match status" value="1"/>
</dbReference>
<reference evidence="2" key="1">
    <citation type="submission" date="2020-09" db="EMBL/GenBank/DDBJ databases">
        <title>Novel species in genus Aeromicrobium.</title>
        <authorList>
            <person name="Zhang G."/>
        </authorList>
    </citation>
    <scope>NUCLEOTIDE SEQUENCE</scope>
    <source>
        <strain evidence="2">SSW1-57</strain>
    </source>
</reference>
<dbReference type="Proteomes" id="UP000659061">
    <property type="component" value="Unassembled WGS sequence"/>
</dbReference>